<evidence type="ECO:0000313" key="3">
    <source>
        <dbReference type="Proteomes" id="UP000295294"/>
    </source>
</evidence>
<dbReference type="InterPro" id="IPR036249">
    <property type="entry name" value="Thioredoxin-like_sf"/>
</dbReference>
<evidence type="ECO:0000313" key="2">
    <source>
        <dbReference type="EMBL" id="QBY50324.1"/>
    </source>
</evidence>
<dbReference type="RefSeq" id="WP_135703062.1">
    <property type="nucleotide sequence ID" value="NZ_CP038634.1"/>
</dbReference>
<sequence>MNAISKGQRPLKIDIWTDFLCPFCYLTTLRVQRLAQVMPVELTARALMLRPPAAPPLPEDFCGKGLSQMSQFKGLGRLRDRSRYDQAHHLSGHRVSD</sequence>
<protein>
    <recommendedName>
        <fullName evidence="1">DSBA-like thioredoxin domain-containing protein</fullName>
    </recommendedName>
</protein>
<accession>A0A4P7L4F8</accession>
<reference evidence="2 3" key="1">
    <citation type="submission" date="2019-03" db="EMBL/GenBank/DDBJ databases">
        <title>Efficiently degradation of phenoxyalkanoic acid herbicides by Cupriavidus oxalaticus strain X32.</title>
        <authorList>
            <person name="Sheng X."/>
        </authorList>
    </citation>
    <scope>NUCLEOTIDE SEQUENCE [LARGE SCALE GENOMIC DNA]</scope>
    <source>
        <strain evidence="2 3">X32</strain>
    </source>
</reference>
<proteinExistence type="predicted"/>
<organism evidence="2 3">
    <name type="scientific">Cupriavidus oxalaticus</name>
    <dbReference type="NCBI Taxonomy" id="96344"/>
    <lineage>
        <taxon>Bacteria</taxon>
        <taxon>Pseudomonadati</taxon>
        <taxon>Pseudomonadota</taxon>
        <taxon>Betaproteobacteria</taxon>
        <taxon>Burkholderiales</taxon>
        <taxon>Burkholderiaceae</taxon>
        <taxon>Cupriavidus</taxon>
    </lineage>
</organism>
<dbReference type="OrthoDB" id="9799122at2"/>
<dbReference type="SUPFAM" id="SSF52833">
    <property type="entry name" value="Thioredoxin-like"/>
    <property type="match status" value="1"/>
</dbReference>
<dbReference type="Proteomes" id="UP000295294">
    <property type="component" value="Chromosome 1"/>
</dbReference>
<dbReference type="KEGG" id="cox:E0W60_03685"/>
<evidence type="ECO:0000259" key="1">
    <source>
        <dbReference type="Pfam" id="PF01323"/>
    </source>
</evidence>
<dbReference type="InterPro" id="IPR001853">
    <property type="entry name" value="DSBA-like_thioredoxin_dom"/>
</dbReference>
<dbReference type="GO" id="GO:0016491">
    <property type="term" value="F:oxidoreductase activity"/>
    <property type="evidence" value="ECO:0007669"/>
    <property type="project" value="InterPro"/>
</dbReference>
<dbReference type="EMBL" id="CP038634">
    <property type="protein sequence ID" value="QBY50324.1"/>
    <property type="molecule type" value="Genomic_DNA"/>
</dbReference>
<gene>
    <name evidence="2" type="ORF">E0W60_03685</name>
</gene>
<dbReference type="AlphaFoldDB" id="A0A4P7L4F8"/>
<dbReference type="Pfam" id="PF01323">
    <property type="entry name" value="DSBA"/>
    <property type="match status" value="1"/>
</dbReference>
<dbReference type="Gene3D" id="3.40.30.10">
    <property type="entry name" value="Glutaredoxin"/>
    <property type="match status" value="1"/>
</dbReference>
<feature type="domain" description="DSBA-like thioredoxin" evidence="1">
    <location>
        <begin position="13"/>
        <end position="52"/>
    </location>
</feature>
<name>A0A4P7L4F8_9BURK</name>